<gene>
    <name evidence="1" type="ORF">MRB53_013992</name>
</gene>
<name>A0ACC2K9N8_PERAE</name>
<evidence type="ECO:0000313" key="2">
    <source>
        <dbReference type="Proteomes" id="UP001234297"/>
    </source>
</evidence>
<evidence type="ECO:0000313" key="1">
    <source>
        <dbReference type="EMBL" id="KAJ8617806.1"/>
    </source>
</evidence>
<proteinExistence type="predicted"/>
<protein>
    <submittedName>
        <fullName evidence="1">Uncharacterized protein</fullName>
    </submittedName>
</protein>
<sequence>MTSVLFFAVLDPDSPFFSVRELHQKRGHLPPSSRCLVTETKTNEEEVLLQNLALGQSASSMSAFTKAKAAAAKILRTIDHRPGIDWNSKSGMGLPFVTRGVELRSIEFSYRSRPDIRILSDSH</sequence>
<organism evidence="1 2">
    <name type="scientific">Persea americana</name>
    <name type="common">Avocado</name>
    <dbReference type="NCBI Taxonomy" id="3435"/>
    <lineage>
        <taxon>Eukaryota</taxon>
        <taxon>Viridiplantae</taxon>
        <taxon>Streptophyta</taxon>
        <taxon>Embryophyta</taxon>
        <taxon>Tracheophyta</taxon>
        <taxon>Spermatophyta</taxon>
        <taxon>Magnoliopsida</taxon>
        <taxon>Magnoliidae</taxon>
        <taxon>Laurales</taxon>
        <taxon>Lauraceae</taxon>
        <taxon>Persea</taxon>
    </lineage>
</organism>
<comment type="caution">
    <text evidence="1">The sequence shown here is derived from an EMBL/GenBank/DDBJ whole genome shotgun (WGS) entry which is preliminary data.</text>
</comment>
<reference evidence="1 2" key="1">
    <citation type="journal article" date="2022" name="Hortic Res">
        <title>A haplotype resolved chromosomal level avocado genome allows analysis of novel avocado genes.</title>
        <authorList>
            <person name="Nath O."/>
            <person name="Fletcher S.J."/>
            <person name="Hayward A."/>
            <person name="Shaw L.M."/>
            <person name="Masouleh A.K."/>
            <person name="Furtado A."/>
            <person name="Henry R.J."/>
            <person name="Mitter N."/>
        </authorList>
    </citation>
    <scope>NUCLEOTIDE SEQUENCE [LARGE SCALE GENOMIC DNA]</scope>
    <source>
        <strain evidence="2">cv. Hass</strain>
    </source>
</reference>
<accession>A0ACC2K9N8</accession>
<dbReference type="Proteomes" id="UP001234297">
    <property type="component" value="Chromosome 4"/>
</dbReference>
<keyword evidence="2" id="KW-1185">Reference proteome</keyword>
<dbReference type="EMBL" id="CM056812">
    <property type="protein sequence ID" value="KAJ8617806.1"/>
    <property type="molecule type" value="Genomic_DNA"/>
</dbReference>